<gene>
    <name evidence="4" type="ORF">ACFQMA_00750</name>
</gene>
<dbReference type="SMART" id="SM00448">
    <property type="entry name" value="REC"/>
    <property type="match status" value="1"/>
</dbReference>
<dbReference type="InterPro" id="IPR011006">
    <property type="entry name" value="CheY-like_superfamily"/>
</dbReference>
<dbReference type="EMBL" id="JBHTAS010000001">
    <property type="protein sequence ID" value="MFC7138363.1"/>
    <property type="molecule type" value="Genomic_DNA"/>
</dbReference>
<dbReference type="PROSITE" id="PS50110">
    <property type="entry name" value="RESPONSE_REGULATORY"/>
    <property type="match status" value="1"/>
</dbReference>
<evidence type="ECO:0000256" key="2">
    <source>
        <dbReference type="PROSITE-ProRule" id="PRU00169"/>
    </source>
</evidence>
<dbReference type="RefSeq" id="WP_274323994.1">
    <property type="nucleotide sequence ID" value="NZ_JBHTAS010000001.1"/>
</dbReference>
<organism evidence="4 5">
    <name type="scientific">Halosimplex aquaticum</name>
    <dbReference type="NCBI Taxonomy" id="3026162"/>
    <lineage>
        <taxon>Archaea</taxon>
        <taxon>Methanobacteriati</taxon>
        <taxon>Methanobacteriota</taxon>
        <taxon>Stenosarchaea group</taxon>
        <taxon>Halobacteria</taxon>
        <taxon>Halobacteriales</taxon>
        <taxon>Haloarculaceae</taxon>
        <taxon>Halosimplex</taxon>
    </lineage>
</organism>
<sequence length="186" mass="21286">MTQGTEKRGTVLVVEDETHLAELYTEYLDDEYDVRTAYGGVEALEMLSSDLDVVLLDRRMPIVSGNEVLAEIEERGLQCRVAMVTAVDPDFDIIDMGCDDYVVKPVTRDGLRAVVDRLMKLSEYNDRMRELTAKRLKRNVLEIEKTESELAESDMFRRLQREIEEMEEAVQGIADELGADYVARQQ</sequence>
<protein>
    <submittedName>
        <fullName evidence="4">Response regulator transcription factor</fullName>
    </submittedName>
</protein>
<feature type="modified residue" description="4-aspartylphosphate" evidence="2">
    <location>
        <position position="57"/>
    </location>
</feature>
<evidence type="ECO:0000313" key="5">
    <source>
        <dbReference type="Proteomes" id="UP001596432"/>
    </source>
</evidence>
<dbReference type="Proteomes" id="UP001596432">
    <property type="component" value="Unassembled WGS sequence"/>
</dbReference>
<dbReference type="InterPro" id="IPR050595">
    <property type="entry name" value="Bact_response_regulator"/>
</dbReference>
<reference evidence="4 5" key="1">
    <citation type="journal article" date="2019" name="Int. J. Syst. Evol. Microbiol.">
        <title>The Global Catalogue of Microorganisms (GCM) 10K type strain sequencing project: providing services to taxonomists for standard genome sequencing and annotation.</title>
        <authorList>
            <consortium name="The Broad Institute Genomics Platform"/>
            <consortium name="The Broad Institute Genome Sequencing Center for Infectious Disease"/>
            <person name="Wu L."/>
            <person name="Ma J."/>
        </authorList>
    </citation>
    <scope>NUCLEOTIDE SEQUENCE [LARGE SCALE GENOMIC DNA]</scope>
    <source>
        <strain evidence="4 5">XZYJT29</strain>
    </source>
</reference>
<dbReference type="AlphaFoldDB" id="A0ABD5XT66"/>
<dbReference type="PANTHER" id="PTHR44591:SF3">
    <property type="entry name" value="RESPONSE REGULATORY DOMAIN-CONTAINING PROTEIN"/>
    <property type="match status" value="1"/>
</dbReference>
<comment type="caution">
    <text evidence="4">The sequence shown here is derived from an EMBL/GenBank/DDBJ whole genome shotgun (WGS) entry which is preliminary data.</text>
</comment>
<evidence type="ECO:0000259" key="3">
    <source>
        <dbReference type="PROSITE" id="PS50110"/>
    </source>
</evidence>
<proteinExistence type="predicted"/>
<dbReference type="PANTHER" id="PTHR44591">
    <property type="entry name" value="STRESS RESPONSE REGULATOR PROTEIN 1"/>
    <property type="match status" value="1"/>
</dbReference>
<evidence type="ECO:0000313" key="4">
    <source>
        <dbReference type="EMBL" id="MFC7138363.1"/>
    </source>
</evidence>
<dbReference type="InterPro" id="IPR013971">
    <property type="entry name" value="HalX_domain"/>
</dbReference>
<dbReference type="Pfam" id="PF00072">
    <property type="entry name" value="Response_reg"/>
    <property type="match status" value="1"/>
</dbReference>
<keyword evidence="5" id="KW-1185">Reference proteome</keyword>
<evidence type="ECO:0000256" key="1">
    <source>
        <dbReference type="ARBA" id="ARBA00022553"/>
    </source>
</evidence>
<dbReference type="SUPFAM" id="SSF52172">
    <property type="entry name" value="CheY-like"/>
    <property type="match status" value="1"/>
</dbReference>
<accession>A0ABD5XT66</accession>
<dbReference type="Pfam" id="PF08663">
    <property type="entry name" value="HalX"/>
    <property type="match status" value="1"/>
</dbReference>
<name>A0ABD5XT66_9EURY</name>
<dbReference type="InterPro" id="IPR001789">
    <property type="entry name" value="Sig_transdc_resp-reg_receiver"/>
</dbReference>
<dbReference type="Gene3D" id="3.40.50.2300">
    <property type="match status" value="1"/>
</dbReference>
<feature type="domain" description="Response regulatory" evidence="3">
    <location>
        <begin position="10"/>
        <end position="119"/>
    </location>
</feature>
<keyword evidence="1 2" id="KW-0597">Phosphoprotein</keyword>